<evidence type="ECO:0000313" key="6">
    <source>
        <dbReference type="EMBL" id="VAW93572.1"/>
    </source>
</evidence>
<organism evidence="6">
    <name type="scientific">hydrothermal vent metagenome</name>
    <dbReference type="NCBI Taxonomy" id="652676"/>
    <lineage>
        <taxon>unclassified sequences</taxon>
        <taxon>metagenomes</taxon>
        <taxon>ecological metagenomes</taxon>
    </lineage>
</organism>
<evidence type="ECO:0000256" key="2">
    <source>
        <dbReference type="ARBA" id="ARBA00022528"/>
    </source>
</evidence>
<evidence type="ECO:0000256" key="4">
    <source>
        <dbReference type="ARBA" id="ARBA00022741"/>
    </source>
</evidence>
<evidence type="ECO:0000256" key="5">
    <source>
        <dbReference type="ARBA" id="ARBA00022840"/>
    </source>
</evidence>
<name>A0A3B1A1E2_9ZZZZ</name>
<comment type="subcellular location">
    <subcellularLocation>
        <location evidence="1">Plastid</location>
    </subcellularLocation>
</comment>
<accession>A0A3B1A1E2</accession>
<keyword evidence="4" id="KW-0547">Nucleotide-binding</keyword>
<evidence type="ECO:0000256" key="3">
    <source>
        <dbReference type="ARBA" id="ARBA00022640"/>
    </source>
</evidence>
<dbReference type="InterPro" id="IPR052381">
    <property type="entry name" value="AAA_domain_protein"/>
</dbReference>
<dbReference type="EMBL" id="UOFS01000013">
    <property type="protein sequence ID" value="VAW93572.1"/>
    <property type="molecule type" value="Genomic_DNA"/>
</dbReference>
<evidence type="ECO:0000256" key="1">
    <source>
        <dbReference type="ARBA" id="ARBA00004474"/>
    </source>
</evidence>
<protein>
    <submittedName>
        <fullName evidence="6">Uncharacterized protein</fullName>
    </submittedName>
</protein>
<sequence>MSYLNQLDQMLDAEYRLVTIESEETERVLELFTQLTRFSNKAFYFWQNNIGMYRLGASHIVLPHTKSPDDILTHIDSSKHYGVYLLDDFNDLLKNKDIVNRLKKIAEDDYEKVIILLGANIQLPKSLKQHTLRSKHRLK</sequence>
<dbReference type="AlphaFoldDB" id="A0A3B1A1E2"/>
<keyword evidence="3" id="KW-0934">Plastid</keyword>
<reference evidence="6" key="1">
    <citation type="submission" date="2018-06" db="EMBL/GenBank/DDBJ databases">
        <authorList>
            <person name="Zhirakovskaya E."/>
        </authorList>
    </citation>
    <scope>NUCLEOTIDE SEQUENCE</scope>
</reference>
<keyword evidence="2" id="KW-0150">Chloroplast</keyword>
<proteinExistence type="predicted"/>
<dbReference type="GO" id="GO:0009536">
    <property type="term" value="C:plastid"/>
    <property type="evidence" value="ECO:0007669"/>
    <property type="project" value="UniProtKB-SubCell"/>
</dbReference>
<dbReference type="PANTHER" id="PTHR42960">
    <property type="entry name" value="YCF46 PROTEIN"/>
    <property type="match status" value="1"/>
</dbReference>
<dbReference type="PANTHER" id="PTHR42960:SF1">
    <property type="entry name" value="YCF46 PROTEIN"/>
    <property type="match status" value="1"/>
</dbReference>
<gene>
    <name evidence="6" type="ORF">MNBD_GAMMA22-786</name>
</gene>
<dbReference type="GO" id="GO:0005524">
    <property type="term" value="F:ATP binding"/>
    <property type="evidence" value="ECO:0007669"/>
    <property type="project" value="UniProtKB-KW"/>
</dbReference>
<keyword evidence="5" id="KW-0067">ATP-binding</keyword>